<dbReference type="InterPro" id="IPR027417">
    <property type="entry name" value="P-loop_NTPase"/>
</dbReference>
<evidence type="ECO:0000313" key="2">
    <source>
        <dbReference type="EMBL" id="CAF4263468.1"/>
    </source>
</evidence>
<sequence>RTTIVIAHRLTTIQNADQIYVLDKGSVIEQGTHETLIAKDGGKYQSMVKIQQVEETDEDSDDMMAIEIIRKQSENFIRMFLF</sequence>
<proteinExistence type="predicted"/>
<dbReference type="GO" id="GO:0015421">
    <property type="term" value="F:ABC-type oligopeptide transporter activity"/>
    <property type="evidence" value="ECO:0007669"/>
    <property type="project" value="TreeGrafter"/>
</dbReference>
<dbReference type="Proteomes" id="UP000681720">
    <property type="component" value="Unassembled WGS sequence"/>
</dbReference>
<name>A0A8S2T638_9BILA</name>
<dbReference type="Proteomes" id="UP000676336">
    <property type="component" value="Unassembled WGS sequence"/>
</dbReference>
<dbReference type="InterPro" id="IPR039421">
    <property type="entry name" value="Type_1_exporter"/>
</dbReference>
<comment type="caution">
    <text evidence="2">The sequence shown here is derived from an EMBL/GenBank/DDBJ whole genome shotgun (WGS) entry which is preliminary data.</text>
</comment>
<evidence type="ECO:0000313" key="1">
    <source>
        <dbReference type="EMBL" id="CAF4243742.1"/>
    </source>
</evidence>
<dbReference type="Gene3D" id="3.40.50.300">
    <property type="entry name" value="P-loop containing nucleotide triphosphate hydrolases"/>
    <property type="match status" value="1"/>
</dbReference>
<dbReference type="EMBL" id="CAJOBJ010029287">
    <property type="protein sequence ID" value="CAF4263468.1"/>
    <property type="molecule type" value="Genomic_DNA"/>
</dbReference>
<dbReference type="EMBL" id="CAJOBI010025749">
    <property type="protein sequence ID" value="CAF4243742.1"/>
    <property type="molecule type" value="Genomic_DNA"/>
</dbReference>
<dbReference type="SUPFAM" id="SSF52540">
    <property type="entry name" value="P-loop containing nucleoside triphosphate hydrolases"/>
    <property type="match status" value="1"/>
</dbReference>
<evidence type="ECO:0000313" key="3">
    <source>
        <dbReference type="Proteomes" id="UP000681720"/>
    </source>
</evidence>
<evidence type="ECO:0008006" key="4">
    <source>
        <dbReference type="Google" id="ProtNLM"/>
    </source>
</evidence>
<dbReference type="PANTHER" id="PTHR43394">
    <property type="entry name" value="ATP-DEPENDENT PERMEASE MDL1, MITOCHONDRIAL"/>
    <property type="match status" value="1"/>
</dbReference>
<dbReference type="AlphaFoldDB" id="A0A8S2T638"/>
<protein>
    <recommendedName>
        <fullName evidence="4">p-glycoprotein</fullName>
    </recommendedName>
</protein>
<organism evidence="2 3">
    <name type="scientific">Rotaria magnacalcarata</name>
    <dbReference type="NCBI Taxonomy" id="392030"/>
    <lineage>
        <taxon>Eukaryota</taxon>
        <taxon>Metazoa</taxon>
        <taxon>Spiralia</taxon>
        <taxon>Gnathifera</taxon>
        <taxon>Rotifera</taxon>
        <taxon>Eurotatoria</taxon>
        <taxon>Bdelloidea</taxon>
        <taxon>Philodinida</taxon>
        <taxon>Philodinidae</taxon>
        <taxon>Rotaria</taxon>
    </lineage>
</organism>
<gene>
    <name evidence="2" type="ORF">GIL414_LOCUS24224</name>
    <name evidence="1" type="ORF">SMN809_LOCUS23683</name>
</gene>
<dbReference type="GO" id="GO:0090374">
    <property type="term" value="P:oligopeptide export from mitochondrion"/>
    <property type="evidence" value="ECO:0007669"/>
    <property type="project" value="TreeGrafter"/>
</dbReference>
<dbReference type="GO" id="GO:0005743">
    <property type="term" value="C:mitochondrial inner membrane"/>
    <property type="evidence" value="ECO:0007669"/>
    <property type="project" value="TreeGrafter"/>
</dbReference>
<feature type="non-terminal residue" evidence="2">
    <location>
        <position position="1"/>
    </location>
</feature>
<accession>A0A8S2T638</accession>
<dbReference type="PANTHER" id="PTHR43394:SF1">
    <property type="entry name" value="ATP-BINDING CASSETTE SUB-FAMILY B MEMBER 10, MITOCHONDRIAL"/>
    <property type="match status" value="1"/>
</dbReference>
<reference evidence="2" key="1">
    <citation type="submission" date="2021-02" db="EMBL/GenBank/DDBJ databases">
        <authorList>
            <person name="Nowell W R."/>
        </authorList>
    </citation>
    <scope>NUCLEOTIDE SEQUENCE</scope>
</reference>